<accession>A0A8S9K2Z0</accession>
<dbReference type="EMBL" id="QGKY02000190">
    <property type="protein sequence ID" value="KAF2588702.1"/>
    <property type="molecule type" value="Genomic_DNA"/>
</dbReference>
<name>A0A8S9K2Z0_BRACR</name>
<gene>
    <name evidence="1" type="ORF">F2Q70_00039605</name>
</gene>
<comment type="caution">
    <text evidence="1">The sequence shown here is derived from an EMBL/GenBank/DDBJ whole genome shotgun (WGS) entry which is preliminary data.</text>
</comment>
<protein>
    <submittedName>
        <fullName evidence="1">Uncharacterized protein</fullName>
    </submittedName>
</protein>
<dbReference type="AlphaFoldDB" id="A0A8S9K2Z0"/>
<sequence length="109" mass="12113">MKLKPLQVLAVVAALEFLIFTTSVKNWVKGEQLKTLKVRLQLFGRTGLAFDVVRMWPVYLSGQRPSVGDLEISQELALFLSSYCKMGVVIMDGGGLLGWEVKCCIASYN</sequence>
<reference evidence="1" key="1">
    <citation type="submission" date="2019-12" db="EMBL/GenBank/DDBJ databases">
        <title>Genome sequencing and annotation of Brassica cretica.</title>
        <authorList>
            <person name="Studholme D.J."/>
            <person name="Sarris P.F."/>
        </authorList>
    </citation>
    <scope>NUCLEOTIDE SEQUENCE</scope>
    <source>
        <strain evidence="1">PFS-102/07</strain>
        <tissue evidence="1">Leaf</tissue>
    </source>
</reference>
<organism evidence="1">
    <name type="scientific">Brassica cretica</name>
    <name type="common">Mustard</name>
    <dbReference type="NCBI Taxonomy" id="69181"/>
    <lineage>
        <taxon>Eukaryota</taxon>
        <taxon>Viridiplantae</taxon>
        <taxon>Streptophyta</taxon>
        <taxon>Embryophyta</taxon>
        <taxon>Tracheophyta</taxon>
        <taxon>Spermatophyta</taxon>
        <taxon>Magnoliopsida</taxon>
        <taxon>eudicotyledons</taxon>
        <taxon>Gunneridae</taxon>
        <taxon>Pentapetalae</taxon>
        <taxon>rosids</taxon>
        <taxon>malvids</taxon>
        <taxon>Brassicales</taxon>
        <taxon>Brassicaceae</taxon>
        <taxon>Brassiceae</taxon>
        <taxon>Brassica</taxon>
    </lineage>
</organism>
<proteinExistence type="predicted"/>
<evidence type="ECO:0000313" key="1">
    <source>
        <dbReference type="EMBL" id="KAF2588702.1"/>
    </source>
</evidence>